<evidence type="ECO:0000256" key="1">
    <source>
        <dbReference type="ARBA" id="ARBA00022679"/>
    </source>
</evidence>
<dbReference type="Proteomes" id="UP001296706">
    <property type="component" value="Unassembled WGS sequence"/>
</dbReference>
<dbReference type="SUPFAM" id="SSF55729">
    <property type="entry name" value="Acyl-CoA N-acyltransferases (Nat)"/>
    <property type="match status" value="1"/>
</dbReference>
<dbReference type="CDD" id="cd04301">
    <property type="entry name" value="NAT_SF"/>
    <property type="match status" value="1"/>
</dbReference>
<organism evidence="5 6">
    <name type="scientific">Pseudonocardia xinjiangensis</name>
    <dbReference type="NCBI Taxonomy" id="75289"/>
    <lineage>
        <taxon>Bacteria</taxon>
        <taxon>Bacillati</taxon>
        <taxon>Actinomycetota</taxon>
        <taxon>Actinomycetes</taxon>
        <taxon>Pseudonocardiales</taxon>
        <taxon>Pseudonocardiaceae</taxon>
        <taxon>Pseudonocardia</taxon>
    </lineage>
</organism>
<gene>
    <name evidence="5" type="ORF">HF577_29225</name>
</gene>
<feature type="domain" description="N-acetyltransferase" evidence="4">
    <location>
        <begin position="2"/>
        <end position="159"/>
    </location>
</feature>
<keyword evidence="1" id="KW-0808">Transferase</keyword>
<evidence type="ECO:0000256" key="3">
    <source>
        <dbReference type="SAM" id="MobiDB-lite"/>
    </source>
</evidence>
<sequence length="171" mass="18621">MLRLRHLPIDHPDALSLVAGLQQEYRVRYGDEDSTPLDPREFDAPDGWFVVGYVAGEPVACGGWRARDDRDDPALRAGDAEIKRMFVATEHRGRGYARAVLAELERTAAAAGRRRAVLESGTAQPEAMALYPSAGYEPVPSFGHYRDSPNSRFFAKPLRGPGGPTAASAAQ</sequence>
<dbReference type="Pfam" id="PF00583">
    <property type="entry name" value="Acetyltransf_1"/>
    <property type="match status" value="1"/>
</dbReference>
<name>A0ABX1RLB2_9PSEU</name>
<reference evidence="5 6" key="1">
    <citation type="submission" date="2020-04" db="EMBL/GenBank/DDBJ databases">
        <authorList>
            <person name="Klaysubun C."/>
            <person name="Duangmal K."/>
            <person name="Lipun K."/>
        </authorList>
    </citation>
    <scope>NUCLEOTIDE SEQUENCE [LARGE SCALE GENOMIC DNA]</scope>
    <source>
        <strain evidence="5 6">JCM 11839</strain>
    </source>
</reference>
<dbReference type="EMBL" id="JAAXKY010000132">
    <property type="protein sequence ID" value="NMH81163.1"/>
    <property type="molecule type" value="Genomic_DNA"/>
</dbReference>
<accession>A0ABX1RLB2</accession>
<dbReference type="Gene3D" id="3.40.630.30">
    <property type="match status" value="1"/>
</dbReference>
<evidence type="ECO:0000259" key="4">
    <source>
        <dbReference type="PROSITE" id="PS51186"/>
    </source>
</evidence>
<feature type="region of interest" description="Disordered" evidence="3">
    <location>
        <begin position="150"/>
        <end position="171"/>
    </location>
</feature>
<dbReference type="PANTHER" id="PTHR43877">
    <property type="entry name" value="AMINOALKYLPHOSPHONATE N-ACETYLTRANSFERASE-RELATED-RELATED"/>
    <property type="match status" value="1"/>
</dbReference>
<comment type="caution">
    <text evidence="5">The sequence shown here is derived from an EMBL/GenBank/DDBJ whole genome shotgun (WGS) entry which is preliminary data.</text>
</comment>
<keyword evidence="2" id="KW-0012">Acyltransferase</keyword>
<keyword evidence="6" id="KW-1185">Reference proteome</keyword>
<dbReference type="InterPro" id="IPR050832">
    <property type="entry name" value="Bact_Acetyltransf"/>
</dbReference>
<dbReference type="InterPro" id="IPR016181">
    <property type="entry name" value="Acyl_CoA_acyltransferase"/>
</dbReference>
<dbReference type="PROSITE" id="PS51186">
    <property type="entry name" value="GNAT"/>
    <property type="match status" value="1"/>
</dbReference>
<evidence type="ECO:0000313" key="5">
    <source>
        <dbReference type="EMBL" id="NMH81163.1"/>
    </source>
</evidence>
<evidence type="ECO:0000256" key="2">
    <source>
        <dbReference type="ARBA" id="ARBA00023315"/>
    </source>
</evidence>
<evidence type="ECO:0000313" key="6">
    <source>
        <dbReference type="Proteomes" id="UP001296706"/>
    </source>
</evidence>
<dbReference type="InterPro" id="IPR000182">
    <property type="entry name" value="GNAT_dom"/>
</dbReference>
<dbReference type="PANTHER" id="PTHR43877:SF2">
    <property type="entry name" value="AMINOALKYLPHOSPHONATE N-ACETYLTRANSFERASE-RELATED"/>
    <property type="match status" value="1"/>
</dbReference>
<proteinExistence type="predicted"/>
<protein>
    <submittedName>
        <fullName evidence="5">GNAT family N-acetyltransferase</fullName>
    </submittedName>
</protein>